<feature type="binding site" evidence="3">
    <location>
        <position position="68"/>
    </location>
    <ligand>
        <name>Zn(2+)</name>
        <dbReference type="ChEBI" id="CHEBI:29105"/>
        <label>2</label>
    </ligand>
</feature>
<proteinExistence type="predicted"/>
<evidence type="ECO:0000313" key="5">
    <source>
        <dbReference type="EMBL" id="KAG7165232.1"/>
    </source>
</evidence>
<dbReference type="GO" id="GO:0046872">
    <property type="term" value="F:metal ion binding"/>
    <property type="evidence" value="ECO:0007669"/>
    <property type="project" value="UniProtKB-KW"/>
</dbReference>
<dbReference type="Pfam" id="PF00245">
    <property type="entry name" value="Alk_phosphatase"/>
    <property type="match status" value="1"/>
</dbReference>
<evidence type="ECO:0000313" key="6">
    <source>
        <dbReference type="Proteomes" id="UP000747542"/>
    </source>
</evidence>
<reference evidence="5" key="1">
    <citation type="journal article" date="2021" name="Sci. Adv.">
        <title>The American lobster genome reveals insights on longevity, neural, and immune adaptations.</title>
        <authorList>
            <person name="Polinski J.M."/>
            <person name="Zimin A.V."/>
            <person name="Clark K.F."/>
            <person name="Kohn A.B."/>
            <person name="Sadowski N."/>
            <person name="Timp W."/>
            <person name="Ptitsyn A."/>
            <person name="Khanna P."/>
            <person name="Romanova D.Y."/>
            <person name="Williams P."/>
            <person name="Greenwood S.J."/>
            <person name="Moroz L.L."/>
            <person name="Walt D.R."/>
            <person name="Bodnar A.G."/>
        </authorList>
    </citation>
    <scope>NUCLEOTIDE SEQUENCE</scope>
    <source>
        <strain evidence="5">GMGI-L3</strain>
    </source>
</reference>
<dbReference type="Gene3D" id="3.40.720.10">
    <property type="entry name" value="Alkaline Phosphatase, subunit A"/>
    <property type="match status" value="1"/>
</dbReference>
<dbReference type="AlphaFoldDB" id="A0A8J5MVS9"/>
<comment type="cofactor">
    <cofactor evidence="3">
        <name>Zn(2+)</name>
        <dbReference type="ChEBI" id="CHEBI:29105"/>
    </cofactor>
    <text evidence="3">Binds 2 Zn(2+) ions.</text>
</comment>
<dbReference type="PANTHER" id="PTHR11596:SF5">
    <property type="entry name" value="ALKALINE PHOSPHATASE"/>
    <property type="match status" value="1"/>
</dbReference>
<dbReference type="EC" id="3.1.3.1" evidence="1"/>
<dbReference type="PANTHER" id="PTHR11596">
    <property type="entry name" value="ALKALINE PHOSPHATASE"/>
    <property type="match status" value="1"/>
</dbReference>
<accession>A0A8J5MVS9</accession>
<comment type="cofactor">
    <cofactor evidence="3">
        <name>Mg(2+)</name>
        <dbReference type="ChEBI" id="CHEBI:18420"/>
    </cofactor>
    <text evidence="3">Binds 1 Mg(2+) ion.</text>
</comment>
<feature type="signal peptide" evidence="4">
    <location>
        <begin position="1"/>
        <end position="22"/>
    </location>
</feature>
<gene>
    <name evidence="5" type="primary">Alpl-L5</name>
    <name evidence="5" type="ORF">Hamer_G019419</name>
</gene>
<keyword evidence="4" id="KW-0732">Signal</keyword>
<name>A0A8J5MVS9_HOMAM</name>
<dbReference type="InterPro" id="IPR001952">
    <property type="entry name" value="Alkaline_phosphatase"/>
</dbReference>
<evidence type="ECO:0000256" key="1">
    <source>
        <dbReference type="ARBA" id="ARBA00012647"/>
    </source>
</evidence>
<feature type="non-terminal residue" evidence="5">
    <location>
        <position position="106"/>
    </location>
</feature>
<keyword evidence="3" id="KW-0479">Metal-binding</keyword>
<dbReference type="InterPro" id="IPR017850">
    <property type="entry name" value="Alkaline_phosphatase_core_sf"/>
</dbReference>
<keyword evidence="2" id="KW-0597">Phosphoprotein</keyword>
<sequence length="106" mass="11719">MVGGRCKSCLVMVLVLTLSTSAVIFPSPNARETETSFWFEKMRQEINDALERPKNTGRAKNVLFFLGDGMGITVSTVGRIFKGQKKGVSGEEGHLVWERFPNVGLI</sequence>
<keyword evidence="3" id="KW-0460">Magnesium</keyword>
<evidence type="ECO:0000256" key="4">
    <source>
        <dbReference type="SAM" id="SignalP"/>
    </source>
</evidence>
<keyword evidence="6" id="KW-1185">Reference proteome</keyword>
<evidence type="ECO:0000256" key="3">
    <source>
        <dbReference type="PIRSR" id="PIRSR601952-2"/>
    </source>
</evidence>
<organism evidence="5 6">
    <name type="scientific">Homarus americanus</name>
    <name type="common">American lobster</name>
    <dbReference type="NCBI Taxonomy" id="6706"/>
    <lineage>
        <taxon>Eukaryota</taxon>
        <taxon>Metazoa</taxon>
        <taxon>Ecdysozoa</taxon>
        <taxon>Arthropoda</taxon>
        <taxon>Crustacea</taxon>
        <taxon>Multicrustacea</taxon>
        <taxon>Malacostraca</taxon>
        <taxon>Eumalacostraca</taxon>
        <taxon>Eucarida</taxon>
        <taxon>Decapoda</taxon>
        <taxon>Pleocyemata</taxon>
        <taxon>Astacidea</taxon>
        <taxon>Nephropoidea</taxon>
        <taxon>Nephropidae</taxon>
        <taxon>Homarus</taxon>
    </lineage>
</organism>
<dbReference type="Proteomes" id="UP000747542">
    <property type="component" value="Unassembled WGS sequence"/>
</dbReference>
<dbReference type="EMBL" id="JAHLQT010024443">
    <property type="protein sequence ID" value="KAG7165232.1"/>
    <property type="molecule type" value="Genomic_DNA"/>
</dbReference>
<comment type="caution">
    <text evidence="5">The sequence shown here is derived from an EMBL/GenBank/DDBJ whole genome shotgun (WGS) entry which is preliminary data.</text>
</comment>
<feature type="binding site" evidence="3">
    <location>
        <position position="68"/>
    </location>
    <ligand>
        <name>Mg(2+)</name>
        <dbReference type="ChEBI" id="CHEBI:18420"/>
    </ligand>
</feature>
<keyword evidence="3" id="KW-0862">Zinc</keyword>
<dbReference type="SUPFAM" id="SSF53649">
    <property type="entry name" value="Alkaline phosphatase-like"/>
    <property type="match status" value="1"/>
</dbReference>
<evidence type="ECO:0000256" key="2">
    <source>
        <dbReference type="ARBA" id="ARBA00022553"/>
    </source>
</evidence>
<dbReference type="GO" id="GO:0004035">
    <property type="term" value="F:alkaline phosphatase activity"/>
    <property type="evidence" value="ECO:0007669"/>
    <property type="project" value="UniProtKB-EC"/>
</dbReference>
<protein>
    <recommendedName>
        <fullName evidence="1">alkaline phosphatase</fullName>
        <ecNumber evidence="1">3.1.3.1</ecNumber>
    </recommendedName>
</protein>
<feature type="chain" id="PRO_5035241052" description="alkaline phosphatase" evidence="4">
    <location>
        <begin position="23"/>
        <end position="106"/>
    </location>
</feature>